<keyword evidence="1" id="KW-1133">Transmembrane helix</keyword>
<accession>A0ABY7TGC4</accession>
<evidence type="ECO:0000256" key="1">
    <source>
        <dbReference type="SAM" id="Phobius"/>
    </source>
</evidence>
<name>A0ABY7TGC4_9SPHN</name>
<dbReference type="RefSeq" id="WP_273685969.1">
    <property type="nucleotide sequence ID" value="NZ_CP117411.1"/>
</dbReference>
<keyword evidence="3" id="KW-1185">Reference proteome</keyword>
<organism evidence="2 3">
    <name type="scientific">Sphingomonas naphthae</name>
    <dbReference type="NCBI Taxonomy" id="1813468"/>
    <lineage>
        <taxon>Bacteria</taxon>
        <taxon>Pseudomonadati</taxon>
        <taxon>Pseudomonadota</taxon>
        <taxon>Alphaproteobacteria</taxon>
        <taxon>Sphingomonadales</taxon>
        <taxon>Sphingomonadaceae</taxon>
        <taxon>Sphingomonas</taxon>
    </lineage>
</organism>
<protein>
    <recommendedName>
        <fullName evidence="4">5-bromo-4-chloroindolyl phosphate hydrolase</fullName>
    </recommendedName>
</protein>
<dbReference type="Proteomes" id="UP001220395">
    <property type="component" value="Chromosome"/>
</dbReference>
<keyword evidence="1" id="KW-0812">Transmembrane</keyword>
<proteinExistence type="predicted"/>
<dbReference type="EMBL" id="CP117411">
    <property type="protein sequence ID" value="WCT72021.1"/>
    <property type="molecule type" value="Genomic_DNA"/>
</dbReference>
<evidence type="ECO:0000313" key="3">
    <source>
        <dbReference type="Proteomes" id="UP001220395"/>
    </source>
</evidence>
<gene>
    <name evidence="2" type="ORF">PQ455_10205</name>
</gene>
<evidence type="ECO:0008006" key="4">
    <source>
        <dbReference type="Google" id="ProtNLM"/>
    </source>
</evidence>
<keyword evidence="1" id="KW-0472">Membrane</keyword>
<reference evidence="2 3" key="1">
    <citation type="submission" date="2023-02" db="EMBL/GenBank/DDBJ databases">
        <title>Genome sequence of Sphingomonas naphthae.</title>
        <authorList>
            <person name="Kim S."/>
            <person name="Heo J."/>
            <person name="Kwon S.-W."/>
        </authorList>
    </citation>
    <scope>NUCLEOTIDE SEQUENCE [LARGE SCALE GENOMIC DNA]</scope>
    <source>
        <strain evidence="2 3">KACC 18716</strain>
    </source>
</reference>
<sequence length="247" mass="26937">MSNDLARITEEIKLAVAARAGEALHHISPEGRRQRQRQRERRRKAMLRTLSRMMWAALAIAIAAIGWGILIAPLGIMGVVAAAATIMLAWIAIISLATVEPAATPQALATSDLPLLPQRTEEWLVRQRPALPAPAVRMVDSINLQLEALSPQLQGIDPTTPVAGEFRKLVSEELPELIQGYQKVPAAMRGQARGGEAPDKHLVEGLSIVKSELERMTSQLASGDLDRLATQNRYLELKYRGAGDEPA</sequence>
<feature type="transmembrane region" description="Helical" evidence="1">
    <location>
        <begin position="49"/>
        <end position="70"/>
    </location>
</feature>
<feature type="transmembrane region" description="Helical" evidence="1">
    <location>
        <begin position="76"/>
        <end position="99"/>
    </location>
</feature>
<evidence type="ECO:0000313" key="2">
    <source>
        <dbReference type="EMBL" id="WCT72021.1"/>
    </source>
</evidence>